<protein>
    <submittedName>
        <fullName evidence="2">Uncharacterized protein</fullName>
    </submittedName>
</protein>
<dbReference type="InterPro" id="IPR011990">
    <property type="entry name" value="TPR-like_helical_dom_sf"/>
</dbReference>
<reference evidence="2 3" key="1">
    <citation type="submission" date="2015-12" db="EMBL/GenBank/DDBJ databases">
        <title>Dictyostelia acquired genes for synthesis and detection of signals that induce cell-type specialization by lateral gene transfer from prokaryotes.</title>
        <authorList>
            <person name="Gloeckner G."/>
            <person name="Schaap P."/>
        </authorList>
    </citation>
    <scope>NUCLEOTIDE SEQUENCE [LARGE SCALE GENOMIC DNA]</scope>
    <source>
        <strain evidence="2 3">TK</strain>
    </source>
</reference>
<dbReference type="Proteomes" id="UP000076078">
    <property type="component" value="Unassembled WGS sequence"/>
</dbReference>
<dbReference type="InterPro" id="IPR027417">
    <property type="entry name" value="P-loop_NTPase"/>
</dbReference>
<dbReference type="SMART" id="SM00028">
    <property type="entry name" value="TPR"/>
    <property type="match status" value="3"/>
</dbReference>
<keyword evidence="1" id="KW-0472">Membrane</keyword>
<dbReference type="SUPFAM" id="SSF48452">
    <property type="entry name" value="TPR-like"/>
    <property type="match status" value="1"/>
</dbReference>
<gene>
    <name evidence="2" type="ORF">DLAC_08951</name>
</gene>
<feature type="transmembrane region" description="Helical" evidence="1">
    <location>
        <begin position="523"/>
        <end position="544"/>
    </location>
</feature>
<dbReference type="SUPFAM" id="SSF52540">
    <property type="entry name" value="P-loop containing nucleoside triphosphate hydrolases"/>
    <property type="match status" value="1"/>
</dbReference>
<evidence type="ECO:0000313" key="2">
    <source>
        <dbReference type="EMBL" id="KYQ90339.1"/>
    </source>
</evidence>
<dbReference type="Gene3D" id="1.25.40.10">
    <property type="entry name" value="Tetratricopeptide repeat domain"/>
    <property type="match status" value="1"/>
</dbReference>
<sequence>MSKISGNYVKEIRKGLNEKNKFWIYGEPGIGKSTVVDHYVEVYKDKYTHILKAPNLCYVFYVNQFSMNEIENNSDTHIELMKKIDNWFIVVDFAHESVSDREMLDQLSNYIPLNEMKPQQHLVIIRNNRMDSALPEYNNFSFMEIKEVSKENCREVFHFQHTILSNEEYHRIYENVTKGSSKNEIGMFSVKCQVEEDALKQISKKLKISNDSRKITLLAMKDYGLLDTVAEGTYLQDCTILKFRKPEYCLKLVNVMYDSLFPNYSKYKESMIGFNMYMYLETKLVTPDTITQYVQAHIMISYCFLLLLEIGPSIYYNSALERSLYHLDQILKYIENQSPSIQYSYYSNYGYCKKLLETTSSYEEAAKFYLKALEMDQKHPDQIPKDIPTSQIMKQIAECYKKLKNYKMSLTYYQEALKSTYKFRVMDPTIFEELVDVYYQLGDNKKAIFYANKCTALRPYSYTILALAYAKEKRWKESKSTMKELKLSYSGKVGEHMLNQFVSVYNETIDNLILQQSFKKTRIATILLTSTLTVGFGFLLYRYLKK</sequence>
<evidence type="ECO:0000256" key="1">
    <source>
        <dbReference type="SAM" id="Phobius"/>
    </source>
</evidence>
<name>A0A151Z8P6_TIELA</name>
<proteinExistence type="predicted"/>
<keyword evidence="1" id="KW-1133">Transmembrane helix</keyword>
<dbReference type="EMBL" id="LODT01000037">
    <property type="protein sequence ID" value="KYQ90339.1"/>
    <property type="molecule type" value="Genomic_DNA"/>
</dbReference>
<organism evidence="2 3">
    <name type="scientific">Tieghemostelium lacteum</name>
    <name type="common">Slime mold</name>
    <name type="synonym">Dictyostelium lacteum</name>
    <dbReference type="NCBI Taxonomy" id="361077"/>
    <lineage>
        <taxon>Eukaryota</taxon>
        <taxon>Amoebozoa</taxon>
        <taxon>Evosea</taxon>
        <taxon>Eumycetozoa</taxon>
        <taxon>Dictyostelia</taxon>
        <taxon>Dictyosteliales</taxon>
        <taxon>Raperosteliaceae</taxon>
        <taxon>Tieghemostelium</taxon>
    </lineage>
</organism>
<keyword evidence="1" id="KW-0812">Transmembrane</keyword>
<dbReference type="InterPro" id="IPR019734">
    <property type="entry name" value="TPR_rpt"/>
</dbReference>
<dbReference type="Pfam" id="PF13181">
    <property type="entry name" value="TPR_8"/>
    <property type="match status" value="3"/>
</dbReference>
<comment type="caution">
    <text evidence="2">The sequence shown here is derived from an EMBL/GenBank/DDBJ whole genome shotgun (WGS) entry which is preliminary data.</text>
</comment>
<dbReference type="Gene3D" id="3.40.50.300">
    <property type="entry name" value="P-loop containing nucleotide triphosphate hydrolases"/>
    <property type="match status" value="1"/>
</dbReference>
<accession>A0A151Z8P6</accession>
<keyword evidence="3" id="KW-1185">Reference proteome</keyword>
<evidence type="ECO:0000313" key="3">
    <source>
        <dbReference type="Proteomes" id="UP000076078"/>
    </source>
</evidence>
<dbReference type="InParanoid" id="A0A151Z8P6"/>
<dbReference type="AlphaFoldDB" id="A0A151Z8P6"/>